<gene>
    <name evidence="2" type="ORF">FHX81_2937</name>
</gene>
<dbReference type="InterPro" id="IPR011990">
    <property type="entry name" value="TPR-like_helical_dom_sf"/>
</dbReference>
<sequence>MSDVRNEVSGTVFGSVLQVGRLAAPIAAASVTPASLPVDEGFVGRAAELAEVREFLSPGGEGTALAVVGLAGVGKSALVVRAAHLAVEAGWFPGGVLFVDAQGYREDRRLDADDALAALLRALGVPGEAVPPGRGEREALYRSQLAARPAVLVVVDNASSADQVLPLRPAGQAHRLVLTSRDNLPVPRARRIELDVMSRSEAAAVLEDAVRAVDPDDDRVTADPAAAGALAEACGYLPLALRILAEVVADRRAEDLSRFARSVAAAHDRLGKLAYDSIDVRTAFDASYGRLSDEQARLFRLAALHPGRTVTVATAAALAGVTAVDAEELLVRLRRAHLLQPGLVADEYRFHDLLRIYAAERCVEVEDTQTRQAAERALVRYYLAHVKGVHSHLDPGATQHEVFSDRLTSLTWFDGELHNLLPLLELAARNGWHEDVRDVGQAALRYFDLRRPAEWIPVCSLVLASTRALGDRLGEGRAISDLGTAYHRQRRFDVAMDHLRTAAALLREVGSPRDQARSLNRIAASYAVTGHFPEAVRHFELSAGMYRTVADAEGEAQCLTNLAKVHRHAGEPAEAVAVYRRALDLSRRVGDRDGEGDCLNGLGIAYDLLGAHDEAEGHYLAALDAHREAGNRLAEMQVLNNLGLTLQHAARSAEALRHHERGLATAREIGYAYGEAISVRNLGLAYWSLNRRKAAVDHLRRAAGLLDEANDPKLAESALDAIRRIEAEGRGVRRWLRRPSRWVKDLMSLSEYSLSVWTRNG</sequence>
<feature type="domain" description="AAA+ ATPase" evidence="1">
    <location>
        <begin position="61"/>
        <end position="201"/>
    </location>
</feature>
<dbReference type="SUPFAM" id="SSF48452">
    <property type="entry name" value="TPR-like"/>
    <property type="match status" value="2"/>
</dbReference>
<keyword evidence="3" id="KW-1185">Reference proteome</keyword>
<dbReference type="InterPro" id="IPR027417">
    <property type="entry name" value="P-loop_NTPase"/>
</dbReference>
<dbReference type="PANTHER" id="PTHR10098:SF108">
    <property type="entry name" value="TETRATRICOPEPTIDE REPEAT PROTEIN 28"/>
    <property type="match status" value="1"/>
</dbReference>
<dbReference type="InterPro" id="IPR019734">
    <property type="entry name" value="TPR_rpt"/>
</dbReference>
<proteinExistence type="predicted"/>
<dbReference type="Pfam" id="PF13424">
    <property type="entry name" value="TPR_12"/>
    <property type="match status" value="2"/>
</dbReference>
<dbReference type="Proteomes" id="UP000316628">
    <property type="component" value="Unassembled WGS sequence"/>
</dbReference>
<name>A0A543JCM1_9PSEU</name>
<evidence type="ECO:0000313" key="3">
    <source>
        <dbReference type="Proteomes" id="UP000316628"/>
    </source>
</evidence>
<dbReference type="PRINTS" id="PR00364">
    <property type="entry name" value="DISEASERSIST"/>
</dbReference>
<dbReference type="RefSeq" id="WP_141978674.1">
    <property type="nucleotide sequence ID" value="NZ_VFPP01000001.1"/>
</dbReference>
<dbReference type="OrthoDB" id="3349744at2"/>
<dbReference type="InterPro" id="IPR003593">
    <property type="entry name" value="AAA+_ATPase"/>
</dbReference>
<dbReference type="SMART" id="SM00028">
    <property type="entry name" value="TPR"/>
    <property type="match status" value="6"/>
</dbReference>
<dbReference type="AlphaFoldDB" id="A0A543JCM1"/>
<dbReference type="SMART" id="SM00382">
    <property type="entry name" value="AAA"/>
    <property type="match status" value="1"/>
</dbReference>
<organism evidence="2 3">
    <name type="scientific">Saccharothrix saharensis</name>
    <dbReference type="NCBI Taxonomy" id="571190"/>
    <lineage>
        <taxon>Bacteria</taxon>
        <taxon>Bacillati</taxon>
        <taxon>Actinomycetota</taxon>
        <taxon>Actinomycetes</taxon>
        <taxon>Pseudonocardiales</taxon>
        <taxon>Pseudonocardiaceae</taxon>
        <taxon>Saccharothrix</taxon>
    </lineage>
</organism>
<dbReference type="EMBL" id="VFPP01000001">
    <property type="protein sequence ID" value="TQM80599.1"/>
    <property type="molecule type" value="Genomic_DNA"/>
</dbReference>
<dbReference type="SUPFAM" id="SSF52540">
    <property type="entry name" value="P-loop containing nucleoside triphosphate hydrolases"/>
    <property type="match status" value="1"/>
</dbReference>
<accession>A0A543JCM1</accession>
<evidence type="ECO:0000313" key="2">
    <source>
        <dbReference type="EMBL" id="TQM80599.1"/>
    </source>
</evidence>
<dbReference type="Gene3D" id="3.40.50.300">
    <property type="entry name" value="P-loop containing nucleotide triphosphate hydrolases"/>
    <property type="match status" value="1"/>
</dbReference>
<reference evidence="2 3" key="1">
    <citation type="submission" date="2019-06" db="EMBL/GenBank/DDBJ databases">
        <title>Sequencing the genomes of 1000 actinobacteria strains.</title>
        <authorList>
            <person name="Klenk H.-P."/>
        </authorList>
    </citation>
    <scope>NUCLEOTIDE SEQUENCE [LARGE SCALE GENOMIC DNA]</scope>
    <source>
        <strain evidence="2 3">DSM 45456</strain>
    </source>
</reference>
<evidence type="ECO:0000259" key="1">
    <source>
        <dbReference type="SMART" id="SM00382"/>
    </source>
</evidence>
<comment type="caution">
    <text evidence="2">The sequence shown here is derived from an EMBL/GenBank/DDBJ whole genome shotgun (WGS) entry which is preliminary data.</text>
</comment>
<dbReference type="PANTHER" id="PTHR10098">
    <property type="entry name" value="RAPSYN-RELATED"/>
    <property type="match status" value="1"/>
</dbReference>
<protein>
    <submittedName>
        <fullName evidence="2">Tetratricopeptide repeat protein</fullName>
    </submittedName>
</protein>
<dbReference type="Gene3D" id="1.25.40.10">
    <property type="entry name" value="Tetratricopeptide repeat domain"/>
    <property type="match status" value="1"/>
</dbReference>